<protein>
    <recommendedName>
        <fullName evidence="4">Condensin complex subunit 1 C-terminal domain-containing protein</fullName>
    </recommendedName>
</protein>
<dbReference type="PANTHER" id="PTHR10648:SF4">
    <property type="entry name" value="PROTEIN PHOSPHATASE 2 (FORMERLY 2A), REGULATORY SUBUNIT A, BETA ISOFORM-RELATED"/>
    <property type="match status" value="1"/>
</dbReference>
<dbReference type="GO" id="GO:0005634">
    <property type="term" value="C:nucleus"/>
    <property type="evidence" value="ECO:0007669"/>
    <property type="project" value="TreeGrafter"/>
</dbReference>
<evidence type="ECO:0000313" key="2">
    <source>
        <dbReference type="EMBL" id="OMJ94428.1"/>
    </source>
</evidence>
<dbReference type="PANTHER" id="PTHR10648">
    <property type="entry name" value="SERINE/THREONINE-PROTEIN PHOSPHATASE PP2A 65 KDA REGULATORY SUBUNIT"/>
    <property type="match status" value="1"/>
</dbReference>
<dbReference type="SUPFAM" id="SSF48371">
    <property type="entry name" value="ARM repeat"/>
    <property type="match status" value="1"/>
</dbReference>
<keyword evidence="3" id="KW-1185">Reference proteome</keyword>
<accession>A0A1R2CZI9</accession>
<sequence>MEHTLDSICLAFDNPDTKHRSKSIEIISDIDLNEQEIAEVIIPRLVKYLDDSEELLLIIITQLIKLKDKIHSQGYVLCLFLPLKILASIIDDTVRLAAVNAIAQLLIFYSLTENYLSDVINDLVQSVNKFAIYSAVDLIEIFFTDVSMNLQLQYINLMVNLFTSGSIDMRIRISSAVQNLVSKNSRNQGFEVFFGLFADDSEDLVRIYAVDLAGVLKLDVTDKENLLRDKSWKVRYYIAKSLSMLMNENNTQRICQALLVYLNDEEAEVKTMAFLCLEEVFARQNENQSAQYVNILNVVRDVVLQLPNLNISIVNSILRLCPLVGKENCQEYLLSIVKNLLSEPSNYDYEVALIENIDCVLLVTSIEFIESNVLPVIIKLLEHKMWKIRIKSLSLLPKLGKDLGCDFFMQFLYKYLLKSLNDLVHAVRSEAIQSISKITDFFSSKWMQTHIFPEILEKSKCDCYINRITSLNLLIELYTKLDFEAFGDEIIIIIQRLTEDKVVNVRICVAKLCICILNWTVPIKYIEVLKVSQEKLKNDEDIDVKCIASGDI</sequence>
<dbReference type="InterPro" id="IPR016024">
    <property type="entry name" value="ARM-type_fold"/>
</dbReference>
<name>A0A1R2CZI9_9CILI</name>
<dbReference type="EMBL" id="MPUH01000027">
    <property type="protein sequence ID" value="OMJ94428.1"/>
    <property type="molecule type" value="Genomic_DNA"/>
</dbReference>
<dbReference type="GO" id="GO:0019888">
    <property type="term" value="F:protein phosphatase regulator activity"/>
    <property type="evidence" value="ECO:0007669"/>
    <property type="project" value="TreeGrafter"/>
</dbReference>
<dbReference type="AlphaFoldDB" id="A0A1R2CZI9"/>
<proteinExistence type="predicted"/>
<dbReference type="OrthoDB" id="340346at2759"/>
<gene>
    <name evidence="2" type="ORF">SteCoe_2482</name>
</gene>
<dbReference type="Proteomes" id="UP000187209">
    <property type="component" value="Unassembled WGS sequence"/>
</dbReference>
<dbReference type="InterPro" id="IPR011989">
    <property type="entry name" value="ARM-like"/>
</dbReference>
<evidence type="ECO:0008006" key="4">
    <source>
        <dbReference type="Google" id="ProtNLM"/>
    </source>
</evidence>
<evidence type="ECO:0000313" key="3">
    <source>
        <dbReference type="Proteomes" id="UP000187209"/>
    </source>
</evidence>
<evidence type="ECO:0000256" key="1">
    <source>
        <dbReference type="ARBA" id="ARBA00022737"/>
    </source>
</evidence>
<comment type="caution">
    <text evidence="2">The sequence shown here is derived from an EMBL/GenBank/DDBJ whole genome shotgun (WGS) entry which is preliminary data.</text>
</comment>
<dbReference type="Gene3D" id="1.25.10.10">
    <property type="entry name" value="Leucine-rich Repeat Variant"/>
    <property type="match status" value="1"/>
</dbReference>
<dbReference type="InterPro" id="IPR051023">
    <property type="entry name" value="PP2A_Regulatory_Subunit_A"/>
</dbReference>
<organism evidence="2 3">
    <name type="scientific">Stentor coeruleus</name>
    <dbReference type="NCBI Taxonomy" id="5963"/>
    <lineage>
        <taxon>Eukaryota</taxon>
        <taxon>Sar</taxon>
        <taxon>Alveolata</taxon>
        <taxon>Ciliophora</taxon>
        <taxon>Postciliodesmatophora</taxon>
        <taxon>Heterotrichea</taxon>
        <taxon>Heterotrichida</taxon>
        <taxon>Stentoridae</taxon>
        <taxon>Stentor</taxon>
    </lineage>
</organism>
<reference evidence="2 3" key="1">
    <citation type="submission" date="2016-11" db="EMBL/GenBank/DDBJ databases">
        <title>The macronuclear genome of Stentor coeruleus: a giant cell with tiny introns.</title>
        <authorList>
            <person name="Slabodnick M."/>
            <person name="Ruby J.G."/>
            <person name="Reiff S.B."/>
            <person name="Swart E.C."/>
            <person name="Gosai S."/>
            <person name="Prabakaran S."/>
            <person name="Witkowska E."/>
            <person name="Larue G.E."/>
            <person name="Fisher S."/>
            <person name="Freeman R.M."/>
            <person name="Gunawardena J."/>
            <person name="Chu W."/>
            <person name="Stover N.A."/>
            <person name="Gregory B.D."/>
            <person name="Nowacki M."/>
            <person name="Derisi J."/>
            <person name="Roy S.W."/>
            <person name="Marshall W.F."/>
            <person name="Sood P."/>
        </authorList>
    </citation>
    <scope>NUCLEOTIDE SEQUENCE [LARGE SCALE GENOMIC DNA]</scope>
    <source>
        <strain evidence="2">WM001</strain>
    </source>
</reference>
<dbReference type="GO" id="GO:0005829">
    <property type="term" value="C:cytosol"/>
    <property type="evidence" value="ECO:0007669"/>
    <property type="project" value="TreeGrafter"/>
</dbReference>
<dbReference type="GO" id="GO:0000159">
    <property type="term" value="C:protein phosphatase type 2A complex"/>
    <property type="evidence" value="ECO:0007669"/>
    <property type="project" value="TreeGrafter"/>
</dbReference>
<keyword evidence="1" id="KW-0677">Repeat</keyword>